<evidence type="ECO:0000313" key="3">
    <source>
        <dbReference type="Proteomes" id="UP000192656"/>
    </source>
</evidence>
<organism evidence="2 3">
    <name type="scientific">Fulvimarina manganoxydans</name>
    <dbReference type="NCBI Taxonomy" id="937218"/>
    <lineage>
        <taxon>Bacteria</taxon>
        <taxon>Pseudomonadati</taxon>
        <taxon>Pseudomonadota</taxon>
        <taxon>Alphaproteobacteria</taxon>
        <taxon>Hyphomicrobiales</taxon>
        <taxon>Aurantimonadaceae</taxon>
        <taxon>Fulvimarina</taxon>
    </lineage>
</organism>
<evidence type="ECO:0000313" key="2">
    <source>
        <dbReference type="EMBL" id="SMC63215.1"/>
    </source>
</evidence>
<evidence type="ECO:0000259" key="1">
    <source>
        <dbReference type="Pfam" id="PF00668"/>
    </source>
</evidence>
<dbReference type="EMBL" id="FWXR01000005">
    <property type="protein sequence ID" value="SMC63215.1"/>
    <property type="molecule type" value="Genomic_DNA"/>
</dbReference>
<dbReference type="SUPFAM" id="SSF52777">
    <property type="entry name" value="CoA-dependent acyltransferases"/>
    <property type="match status" value="2"/>
</dbReference>
<reference evidence="2 3" key="1">
    <citation type="submission" date="2017-04" db="EMBL/GenBank/DDBJ databases">
        <authorList>
            <person name="Afonso C.L."/>
            <person name="Miller P.J."/>
            <person name="Scott M.A."/>
            <person name="Spackman E."/>
            <person name="Goraichik I."/>
            <person name="Dimitrov K.M."/>
            <person name="Suarez D.L."/>
            <person name="Swayne D.E."/>
        </authorList>
    </citation>
    <scope>NUCLEOTIDE SEQUENCE [LARGE SCALE GENOMIC DNA]</scope>
    <source>
        <strain evidence="2 3">CGMCC 1.10972</strain>
    </source>
</reference>
<feature type="domain" description="Condensation" evidence="1">
    <location>
        <begin position="10"/>
        <end position="432"/>
    </location>
</feature>
<dbReference type="InterPro" id="IPR001242">
    <property type="entry name" value="Condensation_dom"/>
</dbReference>
<dbReference type="Gene3D" id="3.30.559.10">
    <property type="entry name" value="Chloramphenicol acetyltransferase-like domain"/>
    <property type="match status" value="1"/>
</dbReference>
<dbReference type="Proteomes" id="UP000192656">
    <property type="component" value="Unassembled WGS sequence"/>
</dbReference>
<proteinExistence type="predicted"/>
<dbReference type="AlphaFoldDB" id="A0A1W2AR98"/>
<dbReference type="RefSeq" id="WP_084409470.1">
    <property type="nucleotide sequence ID" value="NZ_FWXR01000005.1"/>
</dbReference>
<dbReference type="GO" id="GO:0003824">
    <property type="term" value="F:catalytic activity"/>
    <property type="evidence" value="ECO:0007669"/>
    <property type="project" value="InterPro"/>
</dbReference>
<gene>
    <name evidence="2" type="ORF">SAMN06297251_10529</name>
</gene>
<dbReference type="Gene3D" id="3.30.559.30">
    <property type="entry name" value="Nonribosomal peptide synthetase, condensation domain"/>
    <property type="match status" value="1"/>
</dbReference>
<dbReference type="STRING" id="937218.SAMN06297251_10529"/>
<sequence>MTHPSADGWMPLTLPQIDLWEEYTFHPNEVVSTVAHSLDITGPIDEDALKRAIAQVVAESDVLSLEFRDRGPNLPPLQRVNPELRPELVVHDLSGADDPAAEAQRLIEADIGRGIDLKGRSISAQALFRLSPHHLVWYLRTHHAVLDGYGIALIEKRLGELYGHFSAGLPAGDPFHPFKRFIAEEEAYRASRRFQADREHWVKSLAGAVNFRVLHKGAEDYLSGGAHYGCHELVPETAAQLRRIAGELTMAWPDLLTLLSGLYLRHELPQPETRHRSEAFMIWLPLMSRWGSVGAHMPAMLVNILPVFLTAEPGEGLRRFLARSAGLLKTLRSHGRYRVEQIALDRGVPAGSRFFFSPLINILPFDPPIFPGCDVTRNVQAAGLPEGFALTFRGQEDGTGLTFEMEADIATADTETFERWQRELPEFLAEMLTVEALDGPVGSAIWRGD</sequence>
<dbReference type="InterPro" id="IPR023213">
    <property type="entry name" value="CAT-like_dom_sf"/>
</dbReference>
<name>A0A1W2AR98_9HYPH</name>
<protein>
    <submittedName>
        <fullName evidence="2">Enterobactin synthetase component F</fullName>
    </submittedName>
</protein>
<dbReference type="Pfam" id="PF00668">
    <property type="entry name" value="Condensation"/>
    <property type="match status" value="1"/>
</dbReference>
<accession>A0A1W2AR98</accession>
<dbReference type="OrthoDB" id="9803968at2"/>
<keyword evidence="3" id="KW-1185">Reference proteome</keyword>